<keyword evidence="1" id="KW-0812">Transmembrane</keyword>
<reference evidence="2" key="1">
    <citation type="submission" date="2021-04" db="EMBL/GenBank/DDBJ databases">
        <title>Phylogenetic analysis of Acidobacteriaceae.</title>
        <authorList>
            <person name="Qiu L."/>
            <person name="Zhang Q."/>
        </authorList>
    </citation>
    <scope>NUCLEOTIDE SEQUENCE</scope>
    <source>
        <strain evidence="2">DSM 25168</strain>
    </source>
</reference>
<sequence>MSATTMAVPMHRSGLLAPILIGGLIAGTFDQISAFVTMGLQVPRVVAAGLVGTWAIKSTSAWVWVLGLVLHFVVAFGAATVYCMASRRLTFLKEHFVVCGMFFGIAVFLVMYLVVMPLCAFHYVGPYTLRTLIQGILVHMVLIGLPIGMSLRWFGE</sequence>
<dbReference type="AlphaFoldDB" id="A0A9J7BU62"/>
<keyword evidence="1" id="KW-0472">Membrane</keyword>
<accession>A0A9J7BU62</accession>
<gene>
    <name evidence="2" type="ORF">MOP44_00990</name>
</gene>
<proteinExistence type="predicted"/>
<keyword evidence="3" id="KW-1185">Reference proteome</keyword>
<name>A0A9J7BU62_9BACT</name>
<evidence type="ECO:0000313" key="3">
    <source>
        <dbReference type="Proteomes" id="UP001059380"/>
    </source>
</evidence>
<feature type="transmembrane region" description="Helical" evidence="1">
    <location>
        <begin position="136"/>
        <end position="154"/>
    </location>
</feature>
<dbReference type="Proteomes" id="UP001059380">
    <property type="component" value="Chromosome"/>
</dbReference>
<dbReference type="RefSeq" id="WP_260794031.1">
    <property type="nucleotide sequence ID" value="NZ_CP093313.1"/>
</dbReference>
<feature type="transmembrane region" description="Helical" evidence="1">
    <location>
        <begin position="63"/>
        <end position="84"/>
    </location>
</feature>
<protein>
    <recommendedName>
        <fullName evidence="4">DUF1440 domain-containing protein</fullName>
    </recommendedName>
</protein>
<evidence type="ECO:0000313" key="2">
    <source>
        <dbReference type="EMBL" id="UWZ84525.1"/>
    </source>
</evidence>
<organism evidence="2 3">
    <name type="scientific">Occallatibacter riparius</name>
    <dbReference type="NCBI Taxonomy" id="1002689"/>
    <lineage>
        <taxon>Bacteria</taxon>
        <taxon>Pseudomonadati</taxon>
        <taxon>Acidobacteriota</taxon>
        <taxon>Terriglobia</taxon>
        <taxon>Terriglobales</taxon>
        <taxon>Acidobacteriaceae</taxon>
        <taxon>Occallatibacter</taxon>
    </lineage>
</organism>
<dbReference type="EMBL" id="CP093313">
    <property type="protein sequence ID" value="UWZ84525.1"/>
    <property type="molecule type" value="Genomic_DNA"/>
</dbReference>
<feature type="transmembrane region" description="Helical" evidence="1">
    <location>
        <begin position="96"/>
        <end position="124"/>
    </location>
</feature>
<dbReference type="KEGG" id="orp:MOP44_00990"/>
<evidence type="ECO:0008006" key="4">
    <source>
        <dbReference type="Google" id="ProtNLM"/>
    </source>
</evidence>
<evidence type="ECO:0000256" key="1">
    <source>
        <dbReference type="SAM" id="Phobius"/>
    </source>
</evidence>
<keyword evidence="1" id="KW-1133">Transmembrane helix</keyword>